<feature type="transmembrane region" description="Helical" evidence="2">
    <location>
        <begin position="177"/>
        <end position="196"/>
    </location>
</feature>
<organism evidence="3 4">
    <name type="scientific">Rhizophlyctis rosea</name>
    <dbReference type="NCBI Taxonomy" id="64517"/>
    <lineage>
        <taxon>Eukaryota</taxon>
        <taxon>Fungi</taxon>
        <taxon>Fungi incertae sedis</taxon>
        <taxon>Chytridiomycota</taxon>
        <taxon>Chytridiomycota incertae sedis</taxon>
        <taxon>Chytridiomycetes</taxon>
        <taxon>Rhizophlyctidales</taxon>
        <taxon>Rhizophlyctidaceae</taxon>
        <taxon>Rhizophlyctis</taxon>
    </lineage>
</organism>
<evidence type="ECO:0000256" key="2">
    <source>
        <dbReference type="SAM" id="Phobius"/>
    </source>
</evidence>
<feature type="transmembrane region" description="Helical" evidence="2">
    <location>
        <begin position="299"/>
        <end position="319"/>
    </location>
</feature>
<feature type="compositionally biased region" description="Basic and acidic residues" evidence="1">
    <location>
        <begin position="887"/>
        <end position="899"/>
    </location>
</feature>
<feature type="compositionally biased region" description="Basic and acidic residues" evidence="1">
    <location>
        <begin position="695"/>
        <end position="717"/>
    </location>
</feature>
<feature type="compositionally biased region" description="Polar residues" evidence="1">
    <location>
        <begin position="653"/>
        <end position="679"/>
    </location>
</feature>
<keyword evidence="2" id="KW-0812">Transmembrane</keyword>
<dbReference type="SUPFAM" id="SSF48097">
    <property type="entry name" value="Regulator of G-protein signaling, RGS"/>
    <property type="match status" value="1"/>
</dbReference>
<protein>
    <recommendedName>
        <fullName evidence="5">RGS domain-containing protein</fullName>
    </recommendedName>
</protein>
<accession>A0AAD5X1G1</accession>
<feature type="compositionally biased region" description="Basic and acidic residues" evidence="1">
    <location>
        <begin position="764"/>
        <end position="780"/>
    </location>
</feature>
<dbReference type="AlphaFoldDB" id="A0AAD5X1G1"/>
<dbReference type="Proteomes" id="UP001212841">
    <property type="component" value="Unassembled WGS sequence"/>
</dbReference>
<reference evidence="3" key="1">
    <citation type="submission" date="2020-05" db="EMBL/GenBank/DDBJ databases">
        <title>Phylogenomic resolution of chytrid fungi.</title>
        <authorList>
            <person name="Stajich J.E."/>
            <person name="Amses K."/>
            <person name="Simmons R."/>
            <person name="Seto K."/>
            <person name="Myers J."/>
            <person name="Bonds A."/>
            <person name="Quandt C.A."/>
            <person name="Barry K."/>
            <person name="Liu P."/>
            <person name="Grigoriev I."/>
            <person name="Longcore J.E."/>
            <person name="James T.Y."/>
        </authorList>
    </citation>
    <scope>NUCLEOTIDE SEQUENCE</scope>
    <source>
        <strain evidence="3">JEL0318</strain>
    </source>
</reference>
<feature type="transmembrane region" description="Helical" evidence="2">
    <location>
        <begin position="349"/>
        <end position="367"/>
    </location>
</feature>
<feature type="transmembrane region" description="Helical" evidence="2">
    <location>
        <begin position="111"/>
        <end position="132"/>
    </location>
</feature>
<evidence type="ECO:0000313" key="3">
    <source>
        <dbReference type="EMBL" id="KAJ3051258.1"/>
    </source>
</evidence>
<evidence type="ECO:0008006" key="5">
    <source>
        <dbReference type="Google" id="ProtNLM"/>
    </source>
</evidence>
<feature type="transmembrane region" description="Helical" evidence="2">
    <location>
        <begin position="144"/>
        <end position="165"/>
    </location>
</feature>
<evidence type="ECO:0000256" key="1">
    <source>
        <dbReference type="SAM" id="MobiDB-lite"/>
    </source>
</evidence>
<sequence length="917" mass="101465">MSNSTGLPPGAIPTGVRPSGLPAGAIPTGAIPSGLPPGAIPTGLPPGANPSGGIPGLPPWNPIDSRQPAPGKPGGDPLPPPPPGVVLPPGMGPPPETVPNRAELFTLSRNIWRPIEGIILGYLLITMIWYVIRSRKDKVLAKRAVFLITIGNIGGIISTAGLMMYHNLRFLPCFITLWFRHIGFAAYVYSVLARSFRLKHLFKANQEKLVLDKQLDFAIPPPPTDGEERAGKYEPVPTISKSMHNSSMSVSTINTSLPNYPDTEHISAPPAYVPPPPSETSSLYSFPSNKLSRHVKFRYTFFGLWFFAVISFTLFLNIYSKLFSIKPTNYWCPEQDLRFKIWEYIPHKAVLLFWSLLVCPLLILYMWESKDTVGMRRDLIATGIATPLFAMITTVAISAWPDGTEAYTPRAPLAQKVNIMHPPMFWNIYGILIMQFTATTLPLLESYGYRPLNIFRRTKRFESRNTDASRSDSSIQMQSLPDTAAYRRHAARLAETPQEQFQNVVTDPELFARYKVFAARDLATENPIFWEHYCEVINSLPNPPRNPSRFTSPDPVPQHLIPAFLKIYTTFILPNSPLEIELPAGIAQTVWGQMEPVRRARPGVGVRRDVFANVARCVEAMILDSLPRFYENERDEYVRDRRRTVDGGEVGLTVQTRGLTQQSEGDGSVSTYKGSNVSPVRSYAGSSEIRFSPVAEREGRFSPRREEDRFSPVRGREGSFSPPRGGSPRGGSPRGGSPRGGGRFSPRGGEGSFSHSRGGGRYSPARERERGYTGESRNELIDNEGAARWDGGNLPAISSSENLQQREYGREAGGEQGYGRSSPPRGYGSDVSRERNYTVQPDRGHGGQLRYGEVSGRERGYTGVPQTPSRGDRGYSPEAARGYGGDYGRDRSDTGEFARTHGVQNGDWESPRGYGGR</sequence>
<gene>
    <name evidence="3" type="ORF">HK097_007756</name>
</gene>
<dbReference type="InterPro" id="IPR036305">
    <property type="entry name" value="RGS_sf"/>
</dbReference>
<keyword evidence="2" id="KW-1133">Transmembrane helix</keyword>
<proteinExistence type="predicted"/>
<feature type="region of interest" description="Disordered" evidence="1">
    <location>
        <begin position="649"/>
        <end position="917"/>
    </location>
</feature>
<feature type="transmembrane region" description="Helical" evidence="2">
    <location>
        <begin position="379"/>
        <end position="400"/>
    </location>
</feature>
<name>A0AAD5X1G1_9FUNG</name>
<dbReference type="InterPro" id="IPR044926">
    <property type="entry name" value="RGS_subdomain_2"/>
</dbReference>
<comment type="caution">
    <text evidence="3">The sequence shown here is derived from an EMBL/GenBank/DDBJ whole genome shotgun (WGS) entry which is preliminary data.</text>
</comment>
<dbReference type="Gene3D" id="1.10.167.10">
    <property type="entry name" value="Regulator of G-protein Signalling 4, domain 2"/>
    <property type="match status" value="1"/>
</dbReference>
<feature type="compositionally biased region" description="Gly residues" evidence="1">
    <location>
        <begin position="727"/>
        <end position="761"/>
    </location>
</feature>
<feature type="region of interest" description="Disordered" evidence="1">
    <location>
        <begin position="1"/>
        <end position="93"/>
    </location>
</feature>
<feature type="compositionally biased region" description="Pro residues" evidence="1">
    <location>
        <begin position="34"/>
        <end position="48"/>
    </location>
</feature>
<keyword evidence="2" id="KW-0472">Membrane</keyword>
<evidence type="ECO:0000313" key="4">
    <source>
        <dbReference type="Proteomes" id="UP001212841"/>
    </source>
</evidence>
<keyword evidence="4" id="KW-1185">Reference proteome</keyword>
<feature type="compositionally biased region" description="Pro residues" evidence="1">
    <location>
        <begin position="76"/>
        <end position="93"/>
    </location>
</feature>
<dbReference type="EMBL" id="JADGJD010000416">
    <property type="protein sequence ID" value="KAJ3051258.1"/>
    <property type="molecule type" value="Genomic_DNA"/>
</dbReference>
<feature type="compositionally biased region" description="Polar residues" evidence="1">
    <location>
        <begin position="796"/>
        <end position="805"/>
    </location>
</feature>